<dbReference type="SUPFAM" id="SSF50346">
    <property type="entry name" value="PRC-barrel domain"/>
    <property type="match status" value="1"/>
</dbReference>
<dbReference type="Gene3D" id="3.90.50.10">
    <property type="entry name" value="Photosynthetic Reaction Center, subunit H, domain 2"/>
    <property type="match status" value="1"/>
</dbReference>
<accession>A0A5N0VNQ9</accession>
<feature type="region of interest" description="Disordered" evidence="1">
    <location>
        <begin position="200"/>
        <end position="222"/>
    </location>
</feature>
<dbReference type="PANTHER" id="PTHR38463:SF1">
    <property type="entry name" value="STRESS RESPONSE PROTEIN YSNF"/>
    <property type="match status" value="1"/>
</dbReference>
<protein>
    <submittedName>
        <fullName evidence="4">DUF2382 domain-containing protein</fullName>
    </submittedName>
</protein>
<dbReference type="PANTHER" id="PTHR38463">
    <property type="entry name" value="STRESS RESPONSE PROTEIN YSNF"/>
    <property type="match status" value="1"/>
</dbReference>
<sequence>MTGMLRPEELTENAVVDPEGKKIGKVGTVYLADDTRQPEWVTVKTGMFGQKESFVPLRGASLDNDGLHVQVSKDKVSDAPRTDAGQHLSEQDSAQLYHYYGMPLPRTSAENRGRQGTNAPRDRRQGAAGQQQAMRGQQEAMRGNENRDREATGPSRGKENAGESMTRSEEQLRVGTESVESGHVRLRKYTVTEEQQVTVPVTHEEVRLEREPITDAKPGDARIHEEQQDMILHEERPKVEKETVAKERVRLRKDDVTEEQTVSGQVRKEQIEMQDDQHRRGQDRR</sequence>
<dbReference type="AlphaFoldDB" id="A0A5N0VNQ9"/>
<reference evidence="4" key="1">
    <citation type="submission" date="2019-09" db="EMBL/GenBank/DDBJ databases">
        <authorList>
            <person name="Teo W.F.A."/>
            <person name="Duangmal K."/>
        </authorList>
    </citation>
    <scope>NUCLEOTIDE SEQUENCE [LARGE SCALE GENOMIC DNA]</scope>
    <source>
        <strain evidence="4">K81G1</strain>
    </source>
</reference>
<dbReference type="InterPro" id="IPR019060">
    <property type="entry name" value="DUF2382"/>
</dbReference>
<dbReference type="RefSeq" id="WP_144746348.1">
    <property type="nucleotide sequence ID" value="NZ_VMNW02000001.1"/>
</dbReference>
<evidence type="ECO:0000259" key="3">
    <source>
        <dbReference type="Pfam" id="PF09557"/>
    </source>
</evidence>
<feature type="compositionally biased region" description="Polar residues" evidence="1">
    <location>
        <begin position="108"/>
        <end position="118"/>
    </location>
</feature>
<feature type="region of interest" description="Disordered" evidence="1">
    <location>
        <begin position="61"/>
        <end position="181"/>
    </location>
</feature>
<gene>
    <name evidence="4" type="ORF">FPZ12_001180</name>
</gene>
<evidence type="ECO:0000313" key="4">
    <source>
        <dbReference type="EMBL" id="KAA9166840.1"/>
    </source>
</evidence>
<comment type="caution">
    <text evidence="4">The sequence shown here is derived from an EMBL/GenBank/DDBJ whole genome shotgun (WGS) entry which is preliminary data.</text>
</comment>
<organism evidence="4 5">
    <name type="scientific">Amycolatopsis acidicola</name>
    <dbReference type="NCBI Taxonomy" id="2596893"/>
    <lineage>
        <taxon>Bacteria</taxon>
        <taxon>Bacillati</taxon>
        <taxon>Actinomycetota</taxon>
        <taxon>Actinomycetes</taxon>
        <taxon>Pseudonocardiales</taxon>
        <taxon>Pseudonocardiaceae</taxon>
        <taxon>Amycolatopsis</taxon>
    </lineage>
</organism>
<dbReference type="Pfam" id="PF09557">
    <property type="entry name" value="DUF2382"/>
    <property type="match status" value="1"/>
</dbReference>
<dbReference type="Proteomes" id="UP000319769">
    <property type="component" value="Unassembled WGS sequence"/>
</dbReference>
<dbReference type="InterPro" id="IPR052967">
    <property type="entry name" value="Stress_Response_Assoc"/>
</dbReference>
<proteinExistence type="predicted"/>
<feature type="compositionally biased region" description="Basic and acidic residues" evidence="1">
    <location>
        <begin position="71"/>
        <end position="81"/>
    </location>
</feature>
<evidence type="ECO:0000313" key="5">
    <source>
        <dbReference type="Proteomes" id="UP000319769"/>
    </source>
</evidence>
<feature type="compositionally biased region" description="Basic and acidic residues" evidence="1">
    <location>
        <begin position="142"/>
        <end position="172"/>
    </location>
</feature>
<dbReference type="Pfam" id="PF05239">
    <property type="entry name" value="PRC"/>
    <property type="match status" value="1"/>
</dbReference>
<feature type="compositionally biased region" description="Basic and acidic residues" evidence="1">
    <location>
        <begin position="266"/>
        <end position="285"/>
    </location>
</feature>
<feature type="domain" description="DUF2382" evidence="3">
    <location>
        <begin position="165"/>
        <end position="272"/>
    </location>
</feature>
<dbReference type="InterPro" id="IPR027275">
    <property type="entry name" value="PRC-brl_dom"/>
</dbReference>
<dbReference type="GO" id="GO:0019684">
    <property type="term" value="P:photosynthesis, light reaction"/>
    <property type="evidence" value="ECO:0007669"/>
    <property type="project" value="InterPro"/>
</dbReference>
<dbReference type="InterPro" id="IPR011033">
    <property type="entry name" value="PRC_barrel-like_sf"/>
</dbReference>
<feature type="region of interest" description="Disordered" evidence="1">
    <location>
        <begin position="252"/>
        <end position="285"/>
    </location>
</feature>
<dbReference type="OrthoDB" id="3712018at2"/>
<name>A0A5N0VNQ9_9PSEU</name>
<feature type="domain" description="PRC-barrel" evidence="2">
    <location>
        <begin position="9"/>
        <end position="75"/>
    </location>
</feature>
<dbReference type="NCBIfam" id="TIGR02271">
    <property type="entry name" value="YsnF/AvaK domain"/>
    <property type="match status" value="1"/>
</dbReference>
<feature type="compositionally biased region" description="Basic and acidic residues" evidence="1">
    <location>
        <begin position="202"/>
        <end position="222"/>
    </location>
</feature>
<keyword evidence="5" id="KW-1185">Reference proteome</keyword>
<evidence type="ECO:0000256" key="1">
    <source>
        <dbReference type="SAM" id="MobiDB-lite"/>
    </source>
</evidence>
<dbReference type="GO" id="GO:0030077">
    <property type="term" value="C:plasma membrane light-harvesting complex"/>
    <property type="evidence" value="ECO:0007669"/>
    <property type="project" value="InterPro"/>
</dbReference>
<evidence type="ECO:0000259" key="2">
    <source>
        <dbReference type="Pfam" id="PF05239"/>
    </source>
</evidence>
<dbReference type="InterPro" id="IPR014747">
    <property type="entry name" value="Bac_photo_RC_H_C"/>
</dbReference>
<feature type="compositionally biased region" description="Low complexity" evidence="1">
    <location>
        <begin position="126"/>
        <end position="138"/>
    </location>
</feature>
<dbReference type="EMBL" id="VMNW02000001">
    <property type="protein sequence ID" value="KAA9166840.1"/>
    <property type="molecule type" value="Genomic_DNA"/>
</dbReference>